<feature type="binding site" evidence="6">
    <location>
        <position position="65"/>
    </location>
    <ligand>
        <name>(6R)-10-formyltetrahydrofolate</name>
        <dbReference type="ChEBI" id="CHEBI:195366"/>
    </ligand>
</feature>
<keyword evidence="2 6" id="KW-0808">Transferase</keyword>
<feature type="binding site" evidence="6">
    <location>
        <position position="107"/>
    </location>
    <ligand>
        <name>(6R)-10-formyltetrahydrofolate</name>
        <dbReference type="ChEBI" id="CHEBI:195366"/>
    </ligand>
</feature>
<evidence type="ECO:0000256" key="4">
    <source>
        <dbReference type="ARBA" id="ARBA00038440"/>
    </source>
</evidence>
<evidence type="ECO:0000313" key="9">
    <source>
        <dbReference type="Proteomes" id="UP000226525"/>
    </source>
</evidence>
<dbReference type="Gene3D" id="3.40.50.170">
    <property type="entry name" value="Formyl transferase, N-terminal domain"/>
    <property type="match status" value="1"/>
</dbReference>
<evidence type="ECO:0000256" key="5">
    <source>
        <dbReference type="ARBA" id="ARBA00047664"/>
    </source>
</evidence>
<evidence type="ECO:0000313" key="8">
    <source>
        <dbReference type="EMBL" id="MAH63175.1"/>
    </source>
</evidence>
<gene>
    <name evidence="6" type="primary">purN</name>
    <name evidence="8" type="ORF">CMN54_06985</name>
</gene>
<dbReference type="GO" id="GO:0006189">
    <property type="term" value="P:'de novo' IMP biosynthetic process"/>
    <property type="evidence" value="ECO:0007669"/>
    <property type="project" value="UniProtKB-UniRule"/>
</dbReference>
<dbReference type="Pfam" id="PF00551">
    <property type="entry name" value="Formyl_trans_N"/>
    <property type="match status" value="1"/>
</dbReference>
<dbReference type="PANTHER" id="PTHR43369:SF2">
    <property type="entry name" value="PHOSPHORIBOSYLGLYCINAMIDE FORMYLTRANSFERASE"/>
    <property type="match status" value="1"/>
</dbReference>
<dbReference type="PROSITE" id="PS00373">
    <property type="entry name" value="GART"/>
    <property type="match status" value="1"/>
</dbReference>
<name>A0A2D6YJ89_9DELT</name>
<comment type="caution">
    <text evidence="8">The sequence shown here is derived from an EMBL/GenBank/DDBJ whole genome shotgun (WGS) entry which is preliminary data.</text>
</comment>
<organism evidence="8 9">
    <name type="scientific">SAR324 cluster bacterium</name>
    <dbReference type="NCBI Taxonomy" id="2024889"/>
    <lineage>
        <taxon>Bacteria</taxon>
        <taxon>Deltaproteobacteria</taxon>
        <taxon>SAR324 cluster</taxon>
    </lineage>
</organism>
<dbReference type="Proteomes" id="UP000226525">
    <property type="component" value="Unassembled WGS sequence"/>
</dbReference>
<dbReference type="InterPro" id="IPR002376">
    <property type="entry name" value="Formyl_transf_N"/>
</dbReference>
<feature type="binding site" evidence="6">
    <location>
        <begin position="11"/>
        <end position="13"/>
    </location>
    <ligand>
        <name>N(1)-(5-phospho-beta-D-ribosyl)glycinamide</name>
        <dbReference type="ChEBI" id="CHEBI:143788"/>
    </ligand>
</feature>
<reference evidence="9" key="1">
    <citation type="submission" date="2017-09" db="EMBL/GenBank/DDBJ databases">
        <title>The Reconstruction of 2,631 Draft Metagenome-Assembled Genomes from the Global Oceans.</title>
        <authorList>
            <person name="Tully B.J."/>
            <person name="Graham E.D."/>
            <person name="Heidelberg J.F."/>
        </authorList>
    </citation>
    <scope>NUCLEOTIDE SEQUENCE [LARGE SCALE GENOMIC DNA]</scope>
</reference>
<dbReference type="GO" id="GO:0004644">
    <property type="term" value="F:phosphoribosylglycinamide formyltransferase activity"/>
    <property type="evidence" value="ECO:0007669"/>
    <property type="project" value="UniProtKB-UniRule"/>
</dbReference>
<feature type="binding site" evidence="6">
    <location>
        <begin position="90"/>
        <end position="93"/>
    </location>
    <ligand>
        <name>(6R)-10-formyltetrahydrofolate</name>
        <dbReference type="ChEBI" id="CHEBI:195366"/>
    </ligand>
</feature>
<dbReference type="InterPro" id="IPR004607">
    <property type="entry name" value="GART"/>
</dbReference>
<dbReference type="PANTHER" id="PTHR43369">
    <property type="entry name" value="PHOSPHORIBOSYLGLYCINAMIDE FORMYLTRANSFERASE"/>
    <property type="match status" value="1"/>
</dbReference>
<sequence>MRLALMASGTGSNVEVLLSEKQSGKLPLVDWVLLGCDRLDAPVIQKARSKVLKTWVHSPSEFAEKTHYEKSLHQVLTEQEVDGIVLAGYMRLIGPALLEHWQGRIINLHPSLLPSFPGQHSIQDALKYRVKLTGCTVHFVDEGIDTGPIIAQESVPIFSTDTKETLTKRIHQAEYSLLPKTVRRWSEGGFYLKDKIVHFVDEVGETI</sequence>
<dbReference type="EMBL" id="NZEX01000081">
    <property type="protein sequence ID" value="MAH63175.1"/>
    <property type="molecule type" value="Genomic_DNA"/>
</dbReference>
<dbReference type="EC" id="2.1.2.2" evidence="6"/>
<dbReference type="AlphaFoldDB" id="A0A2D6YJ89"/>
<comment type="similarity">
    <text evidence="4 6">Belongs to the GART family.</text>
</comment>
<evidence type="ECO:0000256" key="3">
    <source>
        <dbReference type="ARBA" id="ARBA00022755"/>
    </source>
</evidence>
<comment type="catalytic activity">
    <reaction evidence="5 6">
        <text>N(1)-(5-phospho-beta-D-ribosyl)glycinamide + (6R)-10-formyltetrahydrofolate = N(2)-formyl-N(1)-(5-phospho-beta-D-ribosyl)glycinamide + (6S)-5,6,7,8-tetrahydrofolate + H(+)</text>
        <dbReference type="Rhea" id="RHEA:15053"/>
        <dbReference type="ChEBI" id="CHEBI:15378"/>
        <dbReference type="ChEBI" id="CHEBI:57453"/>
        <dbReference type="ChEBI" id="CHEBI:143788"/>
        <dbReference type="ChEBI" id="CHEBI:147286"/>
        <dbReference type="ChEBI" id="CHEBI:195366"/>
        <dbReference type="EC" id="2.1.2.2"/>
    </reaction>
</comment>
<dbReference type="InterPro" id="IPR036477">
    <property type="entry name" value="Formyl_transf_N_sf"/>
</dbReference>
<dbReference type="SUPFAM" id="SSF53328">
    <property type="entry name" value="Formyltransferase"/>
    <property type="match status" value="1"/>
</dbReference>
<evidence type="ECO:0000256" key="2">
    <source>
        <dbReference type="ARBA" id="ARBA00022679"/>
    </source>
</evidence>
<keyword evidence="3 6" id="KW-0658">Purine biosynthesis</keyword>
<dbReference type="InterPro" id="IPR001555">
    <property type="entry name" value="GART_AS"/>
</dbReference>
<dbReference type="CDD" id="cd08645">
    <property type="entry name" value="FMT_core_GART"/>
    <property type="match status" value="1"/>
</dbReference>
<feature type="domain" description="Formyl transferase N-terminal" evidence="7">
    <location>
        <begin position="1"/>
        <end position="182"/>
    </location>
</feature>
<feature type="active site" description="Proton donor" evidence="6">
    <location>
        <position position="109"/>
    </location>
</feature>
<feature type="site" description="Raises pKa of active site His" evidence="6">
    <location>
        <position position="145"/>
    </location>
</feature>
<dbReference type="NCBIfam" id="TIGR00639">
    <property type="entry name" value="PurN"/>
    <property type="match status" value="1"/>
</dbReference>
<protein>
    <recommendedName>
        <fullName evidence="6">Phosphoribosylglycinamide formyltransferase</fullName>
        <ecNumber evidence="6">2.1.2.2</ecNumber>
    </recommendedName>
    <alternativeName>
        <fullName evidence="6">5'-phosphoribosylglycinamide transformylase</fullName>
    </alternativeName>
    <alternativeName>
        <fullName evidence="6">GAR transformylase</fullName>
        <shortName evidence="6">GART</shortName>
    </alternativeName>
</protein>
<evidence type="ECO:0000256" key="1">
    <source>
        <dbReference type="ARBA" id="ARBA00005054"/>
    </source>
</evidence>
<comment type="pathway">
    <text evidence="1 6">Purine metabolism; IMP biosynthesis via de novo pathway; N(2)-formyl-N(1)-(5-phospho-D-ribosyl)glycinamide from N(1)-(5-phospho-D-ribosyl)glycinamide (10-formyl THF route): step 1/1.</text>
</comment>
<accession>A0A2D6YJ89</accession>
<evidence type="ECO:0000256" key="6">
    <source>
        <dbReference type="HAMAP-Rule" id="MF_01930"/>
    </source>
</evidence>
<proteinExistence type="inferred from homology"/>
<dbReference type="UniPathway" id="UPA00074">
    <property type="reaction ID" value="UER00126"/>
</dbReference>
<comment type="function">
    <text evidence="6">Catalyzes the transfer of a formyl group from 10-formyltetrahydrofolate to 5-phospho-ribosyl-glycinamide (GAR), producing 5-phospho-ribosyl-N-formylglycinamide (FGAR) and tetrahydrofolate.</text>
</comment>
<dbReference type="GO" id="GO:0005829">
    <property type="term" value="C:cytosol"/>
    <property type="evidence" value="ECO:0007669"/>
    <property type="project" value="TreeGrafter"/>
</dbReference>
<dbReference type="HAMAP" id="MF_01930">
    <property type="entry name" value="PurN"/>
    <property type="match status" value="1"/>
</dbReference>
<evidence type="ECO:0000259" key="7">
    <source>
        <dbReference type="Pfam" id="PF00551"/>
    </source>
</evidence>